<dbReference type="EMBL" id="JAMKBJ010000005">
    <property type="protein sequence ID" value="MCZ8537135.1"/>
    <property type="molecule type" value="Genomic_DNA"/>
</dbReference>
<proteinExistence type="predicted"/>
<comment type="caution">
    <text evidence="1">The sequence shown here is derived from an EMBL/GenBank/DDBJ whole genome shotgun (WGS) entry which is preliminary data.</text>
</comment>
<dbReference type="RefSeq" id="WP_269926226.1">
    <property type="nucleotide sequence ID" value="NZ_JAMKBJ010000005.1"/>
</dbReference>
<name>A0A9X3RCT9_9BACL</name>
<protein>
    <submittedName>
        <fullName evidence="1">Uncharacterized protein</fullName>
    </submittedName>
</protein>
<sequence>MENKYTATVMRAIGIEDYNVINEMPKTEVMDLYIKSFGTAVNGKEVREVVQAVFGIDLNFISEKNYGNHLSQYQMAVMESLRRSLNVPTDSTEVDAQIMAMPKNEVMDRYIDIHGGALSGAETRVLINQIFGVNLDGISGLEHSGISIRSKGQWILPADKKLFIVSSSLDDVELYVSLTEYFEETTGSNQLPDSLKKQLSQIGFTYDVEMNHCIYRNPSNESVPDALKGQVMGVVLGTIQSMKQQDDNKN</sequence>
<dbReference type="AlphaFoldDB" id="A0A9X3RCT9"/>
<keyword evidence="2" id="KW-1185">Reference proteome</keyword>
<evidence type="ECO:0000313" key="1">
    <source>
        <dbReference type="EMBL" id="MCZ8537135.1"/>
    </source>
</evidence>
<gene>
    <name evidence="1" type="ORF">M9R32_08090</name>
</gene>
<dbReference type="Proteomes" id="UP001152173">
    <property type="component" value="Unassembled WGS sequence"/>
</dbReference>
<reference evidence="1" key="1">
    <citation type="submission" date="2022-05" db="EMBL/GenBank/DDBJ databases">
        <authorList>
            <person name="Colautti A."/>
            <person name="Iacumin L."/>
        </authorList>
    </citation>
    <scope>NUCLEOTIDE SEQUENCE</scope>
    <source>
        <strain evidence="1">SK 55</strain>
    </source>
</reference>
<evidence type="ECO:0000313" key="2">
    <source>
        <dbReference type="Proteomes" id="UP001152173"/>
    </source>
</evidence>
<accession>A0A9X3RCT9</accession>
<organism evidence="1 2">
    <name type="scientific">Paenisporosarcina quisquiliarum</name>
    <dbReference type="NCBI Taxonomy" id="365346"/>
    <lineage>
        <taxon>Bacteria</taxon>
        <taxon>Bacillati</taxon>
        <taxon>Bacillota</taxon>
        <taxon>Bacilli</taxon>
        <taxon>Bacillales</taxon>
        <taxon>Caryophanaceae</taxon>
        <taxon>Paenisporosarcina</taxon>
    </lineage>
</organism>